<feature type="signal peptide" evidence="8">
    <location>
        <begin position="1"/>
        <end position="23"/>
    </location>
</feature>
<dbReference type="GO" id="GO:0019139">
    <property type="term" value="F:cytokinin dehydrogenase activity"/>
    <property type="evidence" value="ECO:0007669"/>
    <property type="project" value="UniProtKB-EC"/>
</dbReference>
<keyword evidence="6" id="KW-0560">Oxidoreductase</keyword>
<dbReference type="Gene3D" id="3.30.465.10">
    <property type="match status" value="1"/>
</dbReference>
<keyword evidence="4" id="KW-0285">Flavoprotein</keyword>
<evidence type="ECO:0000256" key="3">
    <source>
        <dbReference type="ARBA" id="ARBA00011928"/>
    </source>
</evidence>
<evidence type="ECO:0000313" key="10">
    <source>
        <dbReference type="EMBL" id="KAF7837895.1"/>
    </source>
</evidence>
<comment type="similarity">
    <text evidence="2">Belongs to the oxygen-dependent FAD-linked oxidoreductase family.</text>
</comment>
<evidence type="ECO:0000256" key="5">
    <source>
        <dbReference type="ARBA" id="ARBA00022827"/>
    </source>
</evidence>
<evidence type="ECO:0000256" key="2">
    <source>
        <dbReference type="ARBA" id="ARBA00005466"/>
    </source>
</evidence>
<dbReference type="Gene3D" id="3.40.462.10">
    <property type="entry name" value="FAD-linked oxidases, C-terminal domain"/>
    <property type="match status" value="1"/>
</dbReference>
<dbReference type="InterPro" id="IPR036318">
    <property type="entry name" value="FAD-bd_PCMH-like_sf"/>
</dbReference>
<keyword evidence="5" id="KW-0274">FAD</keyword>
<dbReference type="OrthoDB" id="415825at2759"/>
<dbReference type="InterPro" id="IPR015345">
    <property type="entry name" value="Cytokinin_DH_FAD/cytokin-bd"/>
</dbReference>
<feature type="domain" description="FAD-binding PCMH-type" evidence="9">
    <location>
        <begin position="60"/>
        <end position="241"/>
    </location>
</feature>
<evidence type="ECO:0000256" key="7">
    <source>
        <dbReference type="ARBA" id="ARBA00048224"/>
    </source>
</evidence>
<dbReference type="Pfam" id="PF01565">
    <property type="entry name" value="FAD_binding_4"/>
    <property type="match status" value="1"/>
</dbReference>
<protein>
    <recommendedName>
        <fullName evidence="3">cytokinin dehydrogenase</fullName>
        <ecNumber evidence="3">1.5.99.12</ecNumber>
    </recommendedName>
</protein>
<evidence type="ECO:0000313" key="11">
    <source>
        <dbReference type="Proteomes" id="UP000634136"/>
    </source>
</evidence>
<organism evidence="10 11">
    <name type="scientific">Senna tora</name>
    <dbReference type="NCBI Taxonomy" id="362788"/>
    <lineage>
        <taxon>Eukaryota</taxon>
        <taxon>Viridiplantae</taxon>
        <taxon>Streptophyta</taxon>
        <taxon>Embryophyta</taxon>
        <taxon>Tracheophyta</taxon>
        <taxon>Spermatophyta</taxon>
        <taxon>Magnoliopsida</taxon>
        <taxon>eudicotyledons</taxon>
        <taxon>Gunneridae</taxon>
        <taxon>Pentapetalae</taxon>
        <taxon>rosids</taxon>
        <taxon>fabids</taxon>
        <taxon>Fabales</taxon>
        <taxon>Fabaceae</taxon>
        <taxon>Caesalpinioideae</taxon>
        <taxon>Cassia clade</taxon>
        <taxon>Senna</taxon>
    </lineage>
</organism>
<evidence type="ECO:0000256" key="1">
    <source>
        <dbReference type="ARBA" id="ARBA00001974"/>
    </source>
</evidence>
<accession>A0A834X518</accession>
<feature type="chain" id="PRO_5032972759" description="cytokinin dehydrogenase" evidence="8">
    <location>
        <begin position="24"/>
        <end position="490"/>
    </location>
</feature>
<dbReference type="SUPFAM" id="SSF55103">
    <property type="entry name" value="FAD-linked oxidases, C-terminal domain"/>
    <property type="match status" value="1"/>
</dbReference>
<proteinExistence type="inferred from homology"/>
<comment type="cofactor">
    <cofactor evidence="1">
        <name>FAD</name>
        <dbReference type="ChEBI" id="CHEBI:57692"/>
    </cofactor>
</comment>
<dbReference type="GO" id="GO:0009690">
    <property type="term" value="P:cytokinin metabolic process"/>
    <property type="evidence" value="ECO:0007669"/>
    <property type="project" value="InterPro"/>
</dbReference>
<dbReference type="InterPro" id="IPR050432">
    <property type="entry name" value="FAD-linked_Oxidoreductases_BP"/>
</dbReference>
<keyword evidence="11" id="KW-1185">Reference proteome</keyword>
<dbReference type="PROSITE" id="PS51387">
    <property type="entry name" value="FAD_PCMH"/>
    <property type="match status" value="1"/>
</dbReference>
<dbReference type="InterPro" id="IPR016164">
    <property type="entry name" value="FAD-linked_Oxase-like_C"/>
</dbReference>
<dbReference type="InterPro" id="IPR016167">
    <property type="entry name" value="FAD-bd_PCMH_sub1"/>
</dbReference>
<evidence type="ECO:0000256" key="8">
    <source>
        <dbReference type="SAM" id="SignalP"/>
    </source>
</evidence>
<dbReference type="Gene3D" id="3.30.43.10">
    <property type="entry name" value="Uridine Diphospho-n-acetylenolpyruvylglucosamine Reductase, domain 2"/>
    <property type="match status" value="1"/>
</dbReference>
<evidence type="ECO:0000256" key="6">
    <source>
        <dbReference type="ARBA" id="ARBA00023002"/>
    </source>
</evidence>
<dbReference type="EMBL" id="JAAIUW010000003">
    <property type="protein sequence ID" value="KAF7837895.1"/>
    <property type="molecule type" value="Genomic_DNA"/>
</dbReference>
<dbReference type="InterPro" id="IPR006094">
    <property type="entry name" value="Oxid_FAD_bind_N"/>
</dbReference>
<dbReference type="PANTHER" id="PTHR13878">
    <property type="entry name" value="GULONOLACTONE OXIDASE"/>
    <property type="match status" value="1"/>
</dbReference>
<evidence type="ECO:0000256" key="4">
    <source>
        <dbReference type="ARBA" id="ARBA00022630"/>
    </source>
</evidence>
<gene>
    <name evidence="10" type="ORF">G2W53_006377</name>
</gene>
<keyword evidence="8" id="KW-0732">Signal</keyword>
<dbReference type="Pfam" id="PF09265">
    <property type="entry name" value="Cytokin-bind"/>
    <property type="match status" value="1"/>
</dbReference>
<dbReference type="SUPFAM" id="SSF56176">
    <property type="entry name" value="FAD-binding/transporter-associated domain-like"/>
    <property type="match status" value="1"/>
</dbReference>
<name>A0A834X518_9FABA</name>
<reference evidence="10" key="1">
    <citation type="submission" date="2020-09" db="EMBL/GenBank/DDBJ databases">
        <title>Genome-Enabled Discovery of Anthraquinone Biosynthesis in Senna tora.</title>
        <authorList>
            <person name="Kang S.-H."/>
            <person name="Pandey R.P."/>
            <person name="Lee C.-M."/>
            <person name="Sim J.-S."/>
            <person name="Jeong J.-T."/>
            <person name="Choi B.-S."/>
            <person name="Jung M."/>
            <person name="Ginzburg D."/>
            <person name="Zhao K."/>
            <person name="Won S.Y."/>
            <person name="Oh T.-J."/>
            <person name="Yu Y."/>
            <person name="Kim N.-H."/>
            <person name="Lee O.R."/>
            <person name="Lee T.-H."/>
            <person name="Bashyal P."/>
            <person name="Kim T.-S."/>
            <person name="Lee W.-H."/>
            <person name="Kawkins C."/>
            <person name="Kim C.-K."/>
            <person name="Kim J.S."/>
            <person name="Ahn B.O."/>
            <person name="Rhee S.Y."/>
            <person name="Sohng J.K."/>
        </authorList>
    </citation>
    <scope>NUCLEOTIDE SEQUENCE</scope>
    <source>
        <tissue evidence="10">Leaf</tissue>
    </source>
</reference>
<dbReference type="GO" id="GO:0071949">
    <property type="term" value="F:FAD binding"/>
    <property type="evidence" value="ECO:0007669"/>
    <property type="project" value="InterPro"/>
</dbReference>
<dbReference type="InterPro" id="IPR016169">
    <property type="entry name" value="FAD-bd_PCMH_sub2"/>
</dbReference>
<sequence length="490" mass="54888">MMPSKLPIFLLLWLILVVPSSESQTLTWSSIQRAPKEISLLLSRDPQSLSLGSTDYGHVVHDTPVAVFNPTNPNDISALLNYSNSLPTPFTVGARGEAHSVNGQAMAQGGVVVNMSSFRNISGSDDGRIVVLQKTASLGSEYVADAGGEQMWIDVLHAALEHGLSPVAWTDYLYLTVGGTLSNAGISGQSFHFGPQIMNVNELDVITGKGELVTCSAETNSDLFYGVLGGLGQFGVKWVRMLYDNFGALTHDQEILISTAQKKPPNYLEGLLLLKQDPLDISFYPPSDQTRIISLLTQNGNILYEVEELVGGLRFVPTFMFEKDVTYEEFLNRVHSDELILRSQGLWDLPHPWLNLFVPKSRILEFDEGVFKGIILKNNLTAGVVLVYPMNRNKWEDRMSAVVPDEDVFYAMSLLPTSKSDMVEAYKTQNQMILHFCEDNGIHIKQYLPQYKTLEQWKKHFGDKWKLFQHRKKRYDPKNILSPGQAIFNN</sequence>
<dbReference type="Proteomes" id="UP000634136">
    <property type="component" value="Unassembled WGS sequence"/>
</dbReference>
<dbReference type="InterPro" id="IPR016166">
    <property type="entry name" value="FAD-bd_PCMH"/>
</dbReference>
<comment type="caution">
    <text evidence="10">The sequence shown here is derived from an EMBL/GenBank/DDBJ whole genome shotgun (WGS) entry which is preliminary data.</text>
</comment>
<comment type="catalytic activity">
    <reaction evidence="7">
        <text>N(6)-dimethylallyladenine + A + H2O = 3-methyl-2-butenal + adenine + AH2</text>
        <dbReference type="Rhea" id="RHEA:13625"/>
        <dbReference type="ChEBI" id="CHEBI:13193"/>
        <dbReference type="ChEBI" id="CHEBI:15377"/>
        <dbReference type="ChEBI" id="CHEBI:15825"/>
        <dbReference type="ChEBI" id="CHEBI:16708"/>
        <dbReference type="ChEBI" id="CHEBI:17499"/>
        <dbReference type="ChEBI" id="CHEBI:17660"/>
        <dbReference type="EC" id="1.5.99.12"/>
    </reaction>
</comment>
<dbReference type="EC" id="1.5.99.12" evidence="3"/>
<evidence type="ECO:0000259" key="9">
    <source>
        <dbReference type="PROSITE" id="PS51387"/>
    </source>
</evidence>
<dbReference type="AlphaFoldDB" id="A0A834X518"/>
<dbReference type="PANTHER" id="PTHR13878:SF115">
    <property type="entry name" value="CYTOKININ DEHYDROGENASE"/>
    <property type="match status" value="1"/>
</dbReference>
<dbReference type="InterPro" id="IPR016170">
    <property type="entry name" value="Cytok_DH_C_sf"/>
</dbReference>